<dbReference type="GO" id="GO:0005856">
    <property type="term" value="C:cytoskeleton"/>
    <property type="evidence" value="ECO:0007669"/>
    <property type="project" value="UniProtKB-SubCell"/>
</dbReference>
<dbReference type="SUPFAM" id="SSF55770">
    <property type="entry name" value="Profilin (actin-binding protein)"/>
    <property type="match status" value="1"/>
</dbReference>
<evidence type="ECO:0000313" key="7">
    <source>
        <dbReference type="EMBL" id="KAF8433018.1"/>
    </source>
</evidence>
<sequence length="125" mass="13391">MSSWQDILDVGLLRPGEITQAAIVGQDGEVWAESAGCNMTEQERGAIVQGFGTYPVREIVVGGRKYATTMGCLDMILAKRKDGGGCVVKKTGQSVIVAEYISTADVMTALALVERLADYLISRGY</sequence>
<dbReference type="InterPro" id="IPR027310">
    <property type="entry name" value="Profilin_CS"/>
</dbReference>
<keyword evidence="8" id="KW-1185">Reference proteome</keyword>
<dbReference type="Gene3D" id="3.30.450.30">
    <property type="entry name" value="Dynein light chain 2a, cytoplasmic"/>
    <property type="match status" value="1"/>
</dbReference>
<dbReference type="PRINTS" id="PR01640">
    <property type="entry name" value="PROFILINPLNT"/>
</dbReference>
<dbReference type="SMART" id="SM00392">
    <property type="entry name" value="PROF"/>
    <property type="match status" value="1"/>
</dbReference>
<reference evidence="7" key="1">
    <citation type="submission" date="2019-10" db="EMBL/GenBank/DDBJ databases">
        <authorList>
            <consortium name="DOE Joint Genome Institute"/>
            <person name="Kuo A."/>
            <person name="Miyauchi S."/>
            <person name="Kiss E."/>
            <person name="Drula E."/>
            <person name="Kohler A."/>
            <person name="Sanchez-Garcia M."/>
            <person name="Andreopoulos B."/>
            <person name="Barry K.W."/>
            <person name="Bonito G."/>
            <person name="Buee M."/>
            <person name="Carver A."/>
            <person name="Chen C."/>
            <person name="Cichocki N."/>
            <person name="Clum A."/>
            <person name="Culley D."/>
            <person name="Crous P.W."/>
            <person name="Fauchery L."/>
            <person name="Girlanda M."/>
            <person name="Hayes R."/>
            <person name="Keri Z."/>
            <person name="LaButti K."/>
            <person name="Lipzen A."/>
            <person name="Lombard V."/>
            <person name="Magnuson J."/>
            <person name="Maillard F."/>
            <person name="Morin E."/>
            <person name="Murat C."/>
            <person name="Nolan M."/>
            <person name="Ohm R."/>
            <person name="Pangilinan J."/>
            <person name="Pereira M."/>
            <person name="Perotto S."/>
            <person name="Peter M."/>
            <person name="Riley R."/>
            <person name="Sitrit Y."/>
            <person name="Stielow B."/>
            <person name="Szollosi G."/>
            <person name="Zifcakova L."/>
            <person name="Stursova M."/>
            <person name="Spatafora J.W."/>
            <person name="Tedersoo L."/>
            <person name="Vaario L.-M."/>
            <person name="Yamada A."/>
            <person name="Yan M."/>
            <person name="Wang P."/>
            <person name="Xu J."/>
            <person name="Bruns T."/>
            <person name="Baldrian P."/>
            <person name="Vilgalys R."/>
            <person name="Henrissat B."/>
            <person name="Grigoriev I.V."/>
            <person name="Hibbett D."/>
            <person name="Nagy L.G."/>
            <person name="Martin F.M."/>
        </authorList>
    </citation>
    <scope>NUCLEOTIDE SEQUENCE</scope>
    <source>
        <strain evidence="7">BED1</strain>
    </source>
</reference>
<evidence type="ECO:0000313" key="8">
    <source>
        <dbReference type="Proteomes" id="UP001194468"/>
    </source>
</evidence>
<comment type="subcellular location">
    <subcellularLocation>
        <location evidence="1">Cytoplasm</location>
        <location evidence="1">Cytoskeleton</location>
    </subcellularLocation>
</comment>
<evidence type="ECO:0000256" key="3">
    <source>
        <dbReference type="ARBA" id="ARBA00022490"/>
    </source>
</evidence>
<keyword evidence="4 6" id="KW-0009">Actin-binding</keyword>
<evidence type="ECO:0000256" key="4">
    <source>
        <dbReference type="ARBA" id="ARBA00023203"/>
    </source>
</evidence>
<dbReference type="InterPro" id="IPR048278">
    <property type="entry name" value="PFN"/>
</dbReference>
<proteinExistence type="inferred from homology"/>
<comment type="caution">
    <text evidence="7">The sequence shown here is derived from an EMBL/GenBank/DDBJ whole genome shotgun (WGS) entry which is preliminary data.</text>
</comment>
<reference evidence="7" key="2">
    <citation type="journal article" date="2020" name="Nat. Commun.">
        <title>Large-scale genome sequencing of mycorrhizal fungi provides insights into the early evolution of symbiotic traits.</title>
        <authorList>
            <person name="Miyauchi S."/>
            <person name="Kiss E."/>
            <person name="Kuo A."/>
            <person name="Drula E."/>
            <person name="Kohler A."/>
            <person name="Sanchez-Garcia M."/>
            <person name="Morin E."/>
            <person name="Andreopoulos B."/>
            <person name="Barry K.W."/>
            <person name="Bonito G."/>
            <person name="Buee M."/>
            <person name="Carver A."/>
            <person name="Chen C."/>
            <person name="Cichocki N."/>
            <person name="Clum A."/>
            <person name="Culley D."/>
            <person name="Crous P.W."/>
            <person name="Fauchery L."/>
            <person name="Girlanda M."/>
            <person name="Hayes R.D."/>
            <person name="Keri Z."/>
            <person name="LaButti K."/>
            <person name="Lipzen A."/>
            <person name="Lombard V."/>
            <person name="Magnuson J."/>
            <person name="Maillard F."/>
            <person name="Murat C."/>
            <person name="Nolan M."/>
            <person name="Ohm R.A."/>
            <person name="Pangilinan J."/>
            <person name="Pereira M.F."/>
            <person name="Perotto S."/>
            <person name="Peter M."/>
            <person name="Pfister S."/>
            <person name="Riley R."/>
            <person name="Sitrit Y."/>
            <person name="Stielow J.B."/>
            <person name="Szollosi G."/>
            <person name="Zifcakova L."/>
            <person name="Stursova M."/>
            <person name="Spatafora J.W."/>
            <person name="Tedersoo L."/>
            <person name="Vaario L.M."/>
            <person name="Yamada A."/>
            <person name="Yan M."/>
            <person name="Wang P."/>
            <person name="Xu J."/>
            <person name="Bruns T."/>
            <person name="Baldrian P."/>
            <person name="Vilgalys R."/>
            <person name="Dunand C."/>
            <person name="Henrissat B."/>
            <person name="Grigoriev I.V."/>
            <person name="Hibbett D."/>
            <person name="Nagy L.G."/>
            <person name="Martin F.M."/>
        </authorList>
    </citation>
    <scope>NUCLEOTIDE SEQUENCE</scope>
    <source>
        <strain evidence="7">BED1</strain>
    </source>
</reference>
<dbReference type="Proteomes" id="UP001194468">
    <property type="component" value="Unassembled WGS sequence"/>
</dbReference>
<dbReference type="GO" id="GO:0005938">
    <property type="term" value="C:cell cortex"/>
    <property type="evidence" value="ECO:0007669"/>
    <property type="project" value="TreeGrafter"/>
</dbReference>
<keyword evidence="3" id="KW-0963">Cytoplasm</keyword>
<dbReference type="AlphaFoldDB" id="A0AAD4GAJ3"/>
<name>A0AAD4GAJ3_BOLED</name>
<organism evidence="7 8">
    <name type="scientific">Boletus edulis BED1</name>
    <dbReference type="NCBI Taxonomy" id="1328754"/>
    <lineage>
        <taxon>Eukaryota</taxon>
        <taxon>Fungi</taxon>
        <taxon>Dikarya</taxon>
        <taxon>Basidiomycota</taxon>
        <taxon>Agaricomycotina</taxon>
        <taxon>Agaricomycetes</taxon>
        <taxon>Agaricomycetidae</taxon>
        <taxon>Boletales</taxon>
        <taxon>Boletineae</taxon>
        <taxon>Boletaceae</taxon>
        <taxon>Boletoideae</taxon>
        <taxon>Boletus</taxon>
    </lineage>
</organism>
<protein>
    <recommendedName>
        <fullName evidence="6">Profilin</fullName>
    </recommendedName>
</protein>
<dbReference type="InterPro" id="IPR005455">
    <property type="entry name" value="PFN_euk"/>
</dbReference>
<dbReference type="Pfam" id="PF00235">
    <property type="entry name" value="Profilin"/>
    <property type="match status" value="1"/>
</dbReference>
<gene>
    <name evidence="7" type="ORF">L210DRAFT_3557362</name>
</gene>
<dbReference type="GO" id="GO:0003785">
    <property type="term" value="F:actin monomer binding"/>
    <property type="evidence" value="ECO:0007669"/>
    <property type="project" value="TreeGrafter"/>
</dbReference>
<evidence type="ECO:0000256" key="6">
    <source>
        <dbReference type="RuleBase" id="RU003909"/>
    </source>
</evidence>
<dbReference type="CDD" id="cd00148">
    <property type="entry name" value="PROF"/>
    <property type="match status" value="1"/>
</dbReference>
<keyword evidence="5" id="KW-0206">Cytoskeleton</keyword>
<evidence type="ECO:0000256" key="1">
    <source>
        <dbReference type="ARBA" id="ARBA00004245"/>
    </source>
</evidence>
<accession>A0AAD4GAJ3</accession>
<dbReference type="InterPro" id="IPR036140">
    <property type="entry name" value="PFN_sf"/>
</dbReference>
<dbReference type="PROSITE" id="PS00414">
    <property type="entry name" value="PROFILIN"/>
    <property type="match status" value="1"/>
</dbReference>
<evidence type="ECO:0000256" key="5">
    <source>
        <dbReference type="ARBA" id="ARBA00023212"/>
    </source>
</evidence>
<comment type="similarity">
    <text evidence="2 6">Belongs to the profilin family.</text>
</comment>
<dbReference type="PANTHER" id="PTHR11604:SF0">
    <property type="entry name" value="PROFILIN"/>
    <property type="match status" value="1"/>
</dbReference>
<dbReference type="EMBL" id="WHUW01000037">
    <property type="protein sequence ID" value="KAF8433018.1"/>
    <property type="molecule type" value="Genomic_DNA"/>
</dbReference>
<dbReference type="PANTHER" id="PTHR11604">
    <property type="entry name" value="PROFILIN"/>
    <property type="match status" value="1"/>
</dbReference>
<evidence type="ECO:0000256" key="2">
    <source>
        <dbReference type="ARBA" id="ARBA00010058"/>
    </source>
</evidence>